<sequence>MAPPSLPKPSRDFVLLRRAEYCERQRASAPAAVSAATMARDKAPVNDGSGVLSFLADCCVPGLLALPCCIGQLVSSQTCNCMPLRPVASVMNRITTYSLQNPSCCCGVAAFAGKWVAYAHGMMFDGVADKRRPYLERAQLFGKTFTLCGKLVIAGPPALHQELVVGPQNRGPYLGVNNLVLKSLPLDAAGLAIMPLTLPSGDCPMNRGHHRAFRNAMAKYVTNEAALKRGVESDPVVRRALDGLLASGIAPGKCTAKQFTTAILHFLTRTIHYGLLGLDLGDEDCELFTTVYQTQALLLPNILYYSASGPSALCEPCCMPLSSSLFKPKRLERLREIYREALSVQGYRQDPSDPTAPSLSEFADQLVGLIFLAAVNGIKTALFGLLGAKLGLDGWGETDVPQGIPRDFALPLDDDEKLRLCVLESIRLAPPVFETMMTLPKPMVMRNFAGSGQDRLFPVGTPLALSYVNSSLDPRVWGESACRFEPYEHAELLWGDRAVLNGFNSVGEHGDRRCPGREFALQLMMLTLRTLASQPSWADAQQSDSQT</sequence>
<dbReference type="GO" id="GO:0004497">
    <property type="term" value="F:monooxygenase activity"/>
    <property type="evidence" value="ECO:0007669"/>
    <property type="project" value="InterPro"/>
</dbReference>
<dbReference type="GO" id="GO:0020037">
    <property type="term" value="F:heme binding"/>
    <property type="evidence" value="ECO:0007669"/>
    <property type="project" value="InterPro"/>
</dbReference>
<dbReference type="Gene3D" id="1.10.630.10">
    <property type="entry name" value="Cytochrome P450"/>
    <property type="match status" value="1"/>
</dbReference>
<dbReference type="GO" id="GO:0016705">
    <property type="term" value="F:oxidoreductase activity, acting on paired donors, with incorporation or reduction of molecular oxygen"/>
    <property type="evidence" value="ECO:0007669"/>
    <property type="project" value="InterPro"/>
</dbReference>
<protein>
    <recommendedName>
        <fullName evidence="2">Cytochrome P450</fullName>
    </recommendedName>
</protein>
<dbReference type="EMBL" id="HBIR01024544">
    <property type="protein sequence ID" value="CAE0551539.1"/>
    <property type="molecule type" value="Transcribed_RNA"/>
</dbReference>
<evidence type="ECO:0000313" key="1">
    <source>
        <dbReference type="EMBL" id="CAE0551539.1"/>
    </source>
</evidence>
<gene>
    <name evidence="1" type="ORF">EHUX00137_LOCUS18829</name>
</gene>
<dbReference type="GO" id="GO:0005506">
    <property type="term" value="F:iron ion binding"/>
    <property type="evidence" value="ECO:0007669"/>
    <property type="project" value="InterPro"/>
</dbReference>
<reference evidence="1" key="1">
    <citation type="submission" date="2021-01" db="EMBL/GenBank/DDBJ databases">
        <authorList>
            <person name="Corre E."/>
            <person name="Pelletier E."/>
            <person name="Niang G."/>
            <person name="Scheremetjew M."/>
            <person name="Finn R."/>
            <person name="Kale V."/>
            <person name="Holt S."/>
            <person name="Cochrane G."/>
            <person name="Meng A."/>
            <person name="Brown T."/>
            <person name="Cohen L."/>
        </authorList>
    </citation>
    <scope>NUCLEOTIDE SEQUENCE</scope>
    <source>
        <strain evidence="1">379</strain>
    </source>
</reference>
<name>A0A7S3WE85_EMIHU</name>
<evidence type="ECO:0008006" key="2">
    <source>
        <dbReference type="Google" id="ProtNLM"/>
    </source>
</evidence>
<accession>A0A7S3WE85</accession>
<dbReference type="AlphaFoldDB" id="A0A7S3WE85"/>
<proteinExistence type="predicted"/>
<dbReference type="SUPFAM" id="SSF48264">
    <property type="entry name" value="Cytochrome P450"/>
    <property type="match status" value="1"/>
</dbReference>
<dbReference type="InterPro" id="IPR036396">
    <property type="entry name" value="Cyt_P450_sf"/>
</dbReference>
<organism evidence="1">
    <name type="scientific">Emiliania huxleyi</name>
    <name type="common">Coccolithophore</name>
    <name type="synonym">Pontosphaera huxleyi</name>
    <dbReference type="NCBI Taxonomy" id="2903"/>
    <lineage>
        <taxon>Eukaryota</taxon>
        <taxon>Haptista</taxon>
        <taxon>Haptophyta</taxon>
        <taxon>Prymnesiophyceae</taxon>
        <taxon>Isochrysidales</taxon>
        <taxon>Noelaerhabdaceae</taxon>
        <taxon>Emiliania</taxon>
    </lineage>
</organism>